<proteinExistence type="predicted"/>
<evidence type="ECO:0000313" key="2">
    <source>
        <dbReference type="EMBL" id="EAX85993.1"/>
    </source>
</evidence>
<feature type="compositionally biased region" description="Polar residues" evidence="1">
    <location>
        <begin position="148"/>
        <end position="166"/>
    </location>
</feature>
<keyword evidence="3" id="KW-1185">Reference proteome</keyword>
<reference evidence="2" key="2">
    <citation type="journal article" date="2007" name="Science">
        <title>Draft genome sequence of the sexually transmitted pathogen Trichomonas vaginalis.</title>
        <authorList>
            <person name="Carlton J.M."/>
            <person name="Hirt R.P."/>
            <person name="Silva J.C."/>
            <person name="Delcher A.L."/>
            <person name="Schatz M."/>
            <person name="Zhao Q."/>
            <person name="Wortman J.R."/>
            <person name="Bidwell S.L."/>
            <person name="Alsmark U.C.M."/>
            <person name="Besteiro S."/>
            <person name="Sicheritz-Ponten T."/>
            <person name="Noel C.J."/>
            <person name="Dacks J.B."/>
            <person name="Foster P.G."/>
            <person name="Simillion C."/>
            <person name="Van de Peer Y."/>
            <person name="Miranda-Saavedra D."/>
            <person name="Barton G.J."/>
            <person name="Westrop G.D."/>
            <person name="Mueller S."/>
            <person name="Dessi D."/>
            <person name="Fiori P.L."/>
            <person name="Ren Q."/>
            <person name="Paulsen I."/>
            <person name="Zhang H."/>
            <person name="Bastida-Corcuera F.D."/>
            <person name="Simoes-Barbosa A."/>
            <person name="Brown M.T."/>
            <person name="Hayes R.D."/>
            <person name="Mukherjee M."/>
            <person name="Okumura C.Y."/>
            <person name="Schneider R."/>
            <person name="Smith A.J."/>
            <person name="Vanacova S."/>
            <person name="Villalvazo M."/>
            <person name="Haas B.J."/>
            <person name="Pertea M."/>
            <person name="Feldblyum T.V."/>
            <person name="Utterback T.R."/>
            <person name="Shu C.L."/>
            <person name="Osoegawa K."/>
            <person name="de Jong P.J."/>
            <person name="Hrdy I."/>
            <person name="Horvathova L."/>
            <person name="Zubacova Z."/>
            <person name="Dolezal P."/>
            <person name="Malik S.B."/>
            <person name="Logsdon J.M. Jr."/>
            <person name="Henze K."/>
            <person name="Gupta A."/>
            <person name="Wang C.C."/>
            <person name="Dunne R.L."/>
            <person name="Upcroft J.A."/>
            <person name="Upcroft P."/>
            <person name="White O."/>
            <person name="Salzberg S.L."/>
            <person name="Tang P."/>
            <person name="Chiu C.-H."/>
            <person name="Lee Y.-S."/>
            <person name="Embley T.M."/>
            <person name="Coombs G.H."/>
            <person name="Mottram J.C."/>
            <person name="Tachezy J."/>
            <person name="Fraser-Liggett C.M."/>
            <person name="Johnson P.J."/>
        </authorList>
    </citation>
    <scope>NUCLEOTIDE SEQUENCE [LARGE SCALE GENOMIC DNA]</scope>
    <source>
        <strain evidence="2">G3</strain>
    </source>
</reference>
<dbReference type="VEuPathDB" id="TrichDB:TVAG_315640"/>
<protein>
    <submittedName>
        <fullName evidence="2">Uncharacterized protein</fullName>
    </submittedName>
</protein>
<dbReference type="InParanoid" id="A2GA23"/>
<reference evidence="2" key="1">
    <citation type="submission" date="2006-10" db="EMBL/GenBank/DDBJ databases">
        <authorList>
            <person name="Amadeo P."/>
            <person name="Zhao Q."/>
            <person name="Wortman J."/>
            <person name="Fraser-Liggett C."/>
            <person name="Carlton J."/>
        </authorList>
    </citation>
    <scope>NUCLEOTIDE SEQUENCE</scope>
    <source>
        <strain evidence="2">G3</strain>
    </source>
</reference>
<name>A2GA23_TRIV3</name>
<dbReference type="Proteomes" id="UP000001542">
    <property type="component" value="Unassembled WGS sequence"/>
</dbReference>
<dbReference type="EMBL" id="DS114767">
    <property type="protein sequence ID" value="EAX85993.1"/>
    <property type="molecule type" value="Genomic_DNA"/>
</dbReference>
<evidence type="ECO:0000313" key="3">
    <source>
        <dbReference type="Proteomes" id="UP000001542"/>
    </source>
</evidence>
<sequence length="388" mass="44535">MENLGIIIDNQAIPKQDVELWLRKEHDFKIFDFLPPDSNGFHTIEDIGYSFIMGNVIVQYTAGTLFYHALQRMDTKGKHPPTISTLIEKSYFGFRAINKLQKILKARNNASVFKEKFPYDTIDANPPPPSSKKAKQSPIPTPVKNRFTHNTGPSKTPPLGTSSHDQSLPPLMRKRQDKPNPAKNMLTHEPAPAKPAPIKPTFTKHHKNSIFANHEPAPAKPAPIEMSSHAQPLPSQMPKLQDKPMPKNEETLHELLSKIEESDIEVTEPPPIYPDWDDDGLFDIMKNCFHFIHRFMLKNRDDKQFLQNRTNASLLGFKNLPPIDGITREIQYSMYIEDAFHQLYCYIIDVLMNYRNLKTFINSEYRVSKGVFSTNLNTANRNKQVTYI</sequence>
<evidence type="ECO:0000256" key="1">
    <source>
        <dbReference type="SAM" id="MobiDB-lite"/>
    </source>
</evidence>
<organism evidence="2 3">
    <name type="scientific">Trichomonas vaginalis (strain ATCC PRA-98 / G3)</name>
    <dbReference type="NCBI Taxonomy" id="412133"/>
    <lineage>
        <taxon>Eukaryota</taxon>
        <taxon>Metamonada</taxon>
        <taxon>Parabasalia</taxon>
        <taxon>Trichomonadida</taxon>
        <taxon>Trichomonadidae</taxon>
        <taxon>Trichomonas</taxon>
    </lineage>
</organism>
<feature type="region of interest" description="Disordered" evidence="1">
    <location>
        <begin position="119"/>
        <end position="195"/>
    </location>
</feature>
<dbReference type="AlphaFoldDB" id="A2GA23"/>
<accession>A2GA23</accession>
<gene>
    <name evidence="2" type="ORF">TVAG_315640</name>
</gene>